<organism evidence="8 9">
    <name type="scientific">Vibrio nitrifigilis</name>
    <dbReference type="NCBI Taxonomy" id="2789781"/>
    <lineage>
        <taxon>Bacteria</taxon>
        <taxon>Pseudomonadati</taxon>
        <taxon>Pseudomonadota</taxon>
        <taxon>Gammaproteobacteria</taxon>
        <taxon>Vibrionales</taxon>
        <taxon>Vibrionaceae</taxon>
        <taxon>Vibrio</taxon>
    </lineage>
</organism>
<proteinExistence type="inferred from homology"/>
<dbReference type="InterPro" id="IPR022882">
    <property type="entry name" value="tRNA_adenine-N6_MeTrfase"/>
</dbReference>
<keyword evidence="3 6" id="KW-0808">Transferase</keyword>
<keyword evidence="4 6" id="KW-0949">S-adenosyl-L-methionine</keyword>
<dbReference type="GO" id="GO:0032259">
    <property type="term" value="P:methylation"/>
    <property type="evidence" value="ECO:0007669"/>
    <property type="project" value="UniProtKB-KW"/>
</dbReference>
<keyword evidence="2 6" id="KW-0489">Methyltransferase</keyword>
<keyword evidence="5 6" id="KW-0819">tRNA processing</keyword>
<sequence>MNKKDFRFKQFTVSDFEQIGMPVSTDGVLIGSWAFQSAPDSLLDIGTGSGLLALMCAQRFNLTEITAIDIEPAANHTALKNFIASPWNKRLKAVLGNILDMDFQIQFDAIICNPPYFTSGEQAHNKQRATARHTNTLDHNELIATLDRLTAPNAKAAFILPKVEGEVFINLAKHHGWQVSRLCSVKPSEKKPVHRLMFELIQTKNEIIPQLESLIIHEQQGYSAEFIALTHEFYLKM</sequence>
<dbReference type="InterPro" id="IPR002052">
    <property type="entry name" value="DNA_methylase_N6_adenine_CS"/>
</dbReference>
<dbReference type="EMBL" id="JADPMR010000001">
    <property type="protein sequence ID" value="MBF8999221.1"/>
    <property type="molecule type" value="Genomic_DNA"/>
</dbReference>
<evidence type="ECO:0000259" key="7">
    <source>
        <dbReference type="Pfam" id="PF05175"/>
    </source>
</evidence>
<keyword evidence="9" id="KW-1185">Reference proteome</keyword>
<dbReference type="HAMAP" id="MF_01872">
    <property type="entry name" value="tRNA_methyltr_YfiC"/>
    <property type="match status" value="1"/>
</dbReference>
<dbReference type="PANTHER" id="PTHR47739:SF1">
    <property type="entry name" value="TRNA1(VAL) (ADENINE(37)-N6)-METHYLTRANSFERASE"/>
    <property type="match status" value="1"/>
</dbReference>
<dbReference type="InterPro" id="IPR007848">
    <property type="entry name" value="Small_mtfrase_dom"/>
</dbReference>
<evidence type="ECO:0000256" key="4">
    <source>
        <dbReference type="ARBA" id="ARBA00022691"/>
    </source>
</evidence>
<feature type="domain" description="Methyltransferase small" evidence="7">
    <location>
        <begin position="41"/>
        <end position="122"/>
    </location>
</feature>
<dbReference type="Pfam" id="PF05175">
    <property type="entry name" value="MTS"/>
    <property type="match status" value="1"/>
</dbReference>
<comment type="catalytic activity">
    <reaction evidence="6">
        <text>adenosine(37) in tRNA1(Val) + S-adenosyl-L-methionine = N(6)-methyladenosine(37) in tRNA1(Val) + S-adenosyl-L-homocysteine + H(+)</text>
        <dbReference type="Rhea" id="RHEA:43160"/>
        <dbReference type="Rhea" id="RHEA-COMP:10369"/>
        <dbReference type="Rhea" id="RHEA-COMP:10370"/>
        <dbReference type="ChEBI" id="CHEBI:15378"/>
        <dbReference type="ChEBI" id="CHEBI:57856"/>
        <dbReference type="ChEBI" id="CHEBI:59789"/>
        <dbReference type="ChEBI" id="CHEBI:74411"/>
        <dbReference type="ChEBI" id="CHEBI:74449"/>
        <dbReference type="EC" id="2.1.1.223"/>
    </reaction>
</comment>
<evidence type="ECO:0000313" key="9">
    <source>
        <dbReference type="Proteomes" id="UP000597206"/>
    </source>
</evidence>
<dbReference type="GO" id="GO:0008168">
    <property type="term" value="F:methyltransferase activity"/>
    <property type="evidence" value="ECO:0007669"/>
    <property type="project" value="UniProtKB-KW"/>
</dbReference>
<comment type="function">
    <text evidence="6">Specifically methylates the adenine in position 37 of tRNA(1)(Val) (anticodon cmo5UAC).</text>
</comment>
<evidence type="ECO:0000256" key="6">
    <source>
        <dbReference type="HAMAP-Rule" id="MF_01872"/>
    </source>
</evidence>
<comment type="subcellular location">
    <subcellularLocation>
        <location evidence="6">Cytoplasm</location>
    </subcellularLocation>
</comment>
<evidence type="ECO:0000256" key="2">
    <source>
        <dbReference type="ARBA" id="ARBA00022603"/>
    </source>
</evidence>
<evidence type="ECO:0000256" key="3">
    <source>
        <dbReference type="ARBA" id="ARBA00022679"/>
    </source>
</evidence>
<dbReference type="EC" id="2.1.1.223" evidence="6"/>
<dbReference type="PANTHER" id="PTHR47739">
    <property type="entry name" value="TRNA1(VAL) (ADENINE(37)-N6)-METHYLTRANSFERASE"/>
    <property type="match status" value="1"/>
</dbReference>
<dbReference type="InterPro" id="IPR029063">
    <property type="entry name" value="SAM-dependent_MTases_sf"/>
</dbReference>
<dbReference type="PROSITE" id="PS00092">
    <property type="entry name" value="N6_MTASE"/>
    <property type="match status" value="1"/>
</dbReference>
<name>A0ABS0G9Y4_9VIBR</name>
<reference evidence="8 9" key="1">
    <citation type="submission" date="2020-11" db="EMBL/GenBank/DDBJ databases">
        <title>Vibrio nitrifigilis sp. nov., a marine nitrogen-fixing bacterium isolated from the lagoon sediment of an islet inside an atoll.</title>
        <authorList>
            <person name="Wang L.-T."/>
            <person name="Shieh W.Y."/>
        </authorList>
    </citation>
    <scope>NUCLEOTIDE SEQUENCE [LARGE SCALE GENOMIC DNA]</scope>
    <source>
        <strain evidence="8 9">NFV-1</strain>
    </source>
</reference>
<accession>A0ABS0G9Y4</accession>
<gene>
    <name evidence="8" type="ORF">I1A42_01300</name>
</gene>
<dbReference type="SUPFAM" id="SSF53335">
    <property type="entry name" value="S-adenosyl-L-methionine-dependent methyltransferases"/>
    <property type="match status" value="1"/>
</dbReference>
<comment type="similarity">
    <text evidence="6">Belongs to the methyltransferase superfamily. tRNA (adenine-N(6)-)-methyltransferase family.</text>
</comment>
<dbReference type="CDD" id="cd02440">
    <property type="entry name" value="AdoMet_MTases"/>
    <property type="match status" value="1"/>
</dbReference>
<evidence type="ECO:0000256" key="5">
    <source>
        <dbReference type="ARBA" id="ARBA00022694"/>
    </source>
</evidence>
<keyword evidence="1 6" id="KW-0963">Cytoplasm</keyword>
<dbReference type="Proteomes" id="UP000597206">
    <property type="component" value="Unassembled WGS sequence"/>
</dbReference>
<protein>
    <recommendedName>
        <fullName evidence="6">tRNA1(Val) (adenine(37)-N6)-methyltransferase</fullName>
        <ecNumber evidence="6">2.1.1.223</ecNumber>
    </recommendedName>
    <alternativeName>
        <fullName evidence="6">tRNA m6A37 methyltransferase</fullName>
    </alternativeName>
</protein>
<dbReference type="Gene3D" id="3.40.50.150">
    <property type="entry name" value="Vaccinia Virus protein VP39"/>
    <property type="match status" value="1"/>
</dbReference>
<comment type="caution">
    <text evidence="8">The sequence shown here is derived from an EMBL/GenBank/DDBJ whole genome shotgun (WGS) entry which is preliminary data.</text>
</comment>
<dbReference type="RefSeq" id="WP_196122423.1">
    <property type="nucleotide sequence ID" value="NZ_JADPMR010000001.1"/>
</dbReference>
<evidence type="ECO:0000256" key="1">
    <source>
        <dbReference type="ARBA" id="ARBA00022490"/>
    </source>
</evidence>
<evidence type="ECO:0000313" key="8">
    <source>
        <dbReference type="EMBL" id="MBF8999221.1"/>
    </source>
</evidence>
<dbReference type="InterPro" id="IPR050210">
    <property type="entry name" value="tRNA_Adenine-N(6)_MTase"/>
</dbReference>